<feature type="domain" description="CCHC-type" evidence="6">
    <location>
        <begin position="163"/>
        <end position="178"/>
    </location>
</feature>
<feature type="region of interest" description="Disordered" evidence="4">
    <location>
        <begin position="201"/>
        <end position="233"/>
    </location>
</feature>
<feature type="region of interest" description="Disordered" evidence="4">
    <location>
        <begin position="514"/>
        <end position="578"/>
    </location>
</feature>
<sequence length="1227" mass="136975">MRRGARSRSRSPDRRRERSPSRERQRERSRDRRRSPERSRREERARDSRRERHDHSRSRSPRSRSPRRDARPRSPRREEHRADGSYRGRSRSPHHRREGGGYRHEGAPRDERPPRDSSREREQRAMPAPERRGPGPCFKCGEEGHLARDCPHAPTGGGGRGPCYKCGEEGHIARDCPNPEAAGAGPGGRVKLQYVSWPCRRRRRDDGDDGGNMAWGKPGEQEEEAPPDKEVEPEFGLSGALAAETNRVNGVVLVHQEPPEARKPTARWRLYVFKNGQPFGDPLHIHRMSSYLFGRERRVADVPTDHPSCSKQHAVLQFRLTEKEGADGMMHGAVRPYIMDLGSTNGTFLNGERLEAERYYELLEKDLVRFGNSTREYVLLKEKTCWDTCATQQAAASQAALGVAASGAAMGDPALQRVKVYRLNEEGLWDDKGTGHVSVELVESGGVGLVVMGEGDRSRPLLIHRISKDNAYQRQGDDTIISWTDLEIGTDIALSFQEARGCNYIWEQVLHVQESSSPPHDDGSPGAGIDGALFGPRRLGGGGGMDDFDAAGPAGRYDEMGPMGPEPGSSGAVDLPEPELSSLGDIAQALTEVSLFQRDRLAQQLVARRGYLHKLLEIFRMCEDLEDEDSLHTLFAIFKQIVLLNDTGLFDLLFDEAHVMDFVGALEYEPEVKPEQRARHREFLRDHARFKEVVPIADPGIRTKIHQTYRMGYLKDVVLPRVLDDATFATLSSLMLFNNIEVLMALHQDADFFPELFRRLKQAEPDSQEWRDLVAFLQELCGLTKHLQATQRNSLLLRLVGLGLFQVITTIMRIGSSEVKLRATDILLADVQHDPSQLRAYLLSEEGADLFSLLIQALLDASDSGLQEQVLEMLKMLLDPDTLEGSAEKDKFVELFYDEYVKLLLEAVVAAGDKPNDPKAPAANTVGLIVDLLCFCVVSHSYRIKYYILRNNVVEKVLKLLQRRERWLVVAAIRFLRTALSMKDEFYNRYLVKNHLMAPVVAAFVDNGPRYNLLNSACLELFEFIRKENLKGLLAELMEQHGEQLQGADYCDVFANMRIRHEQNQDRLAPGNGPDGEGSAAAVAAHRAAQEAELLARQRAAAAAEQRRRCGEREVDADEESYFDREDSDEEEPAEAFGGGDGNGSGRVVLENTSPLPGLLGPLVDYGEDDDEEGDTLPLRAAGTPKRSPVGERPGSPPLEKRFRAGGGGAGAWPAGRGRDSPPGRAS</sequence>
<dbReference type="PANTHER" id="PTHR23318:SF0">
    <property type="entry name" value="SERINE_THREONINE-PROTEIN PHOSPHATASE 4 REGULATORY SUBUNIT 3"/>
    <property type="match status" value="1"/>
</dbReference>
<dbReference type="InterPro" id="IPR001878">
    <property type="entry name" value="Znf_CCHC"/>
</dbReference>
<feature type="domain" description="FHA" evidence="5">
    <location>
        <begin position="291"/>
        <end position="354"/>
    </location>
</feature>
<dbReference type="AlphaFoldDB" id="A0AAD5DKX6"/>
<gene>
    <name evidence="7" type="ORF">COHA_006714</name>
</gene>
<protein>
    <recommendedName>
        <fullName evidence="9">Serine/threonine-protein phosphatase 4 regulatory subunit 3-like central domain-containing protein</fullName>
    </recommendedName>
</protein>
<accession>A0AAD5DKX6</accession>
<dbReference type="Gene3D" id="2.60.200.20">
    <property type="match status" value="1"/>
</dbReference>
<dbReference type="GO" id="GO:0030289">
    <property type="term" value="C:protein phosphatase 4 complex"/>
    <property type="evidence" value="ECO:0007669"/>
    <property type="project" value="TreeGrafter"/>
</dbReference>
<dbReference type="SUPFAM" id="SSF48371">
    <property type="entry name" value="ARM repeat"/>
    <property type="match status" value="1"/>
</dbReference>
<dbReference type="InterPro" id="IPR051137">
    <property type="entry name" value="PP4R3-like"/>
</dbReference>
<dbReference type="CDD" id="cd22719">
    <property type="entry name" value="FHA_DDL-like"/>
    <property type="match status" value="1"/>
</dbReference>
<keyword evidence="2" id="KW-0539">Nucleus</keyword>
<comment type="caution">
    <text evidence="7">The sequence shown here is derived from an EMBL/GenBank/DDBJ whole genome shotgun (WGS) entry which is preliminary data.</text>
</comment>
<name>A0AAD5DKX6_9CHLO</name>
<dbReference type="SMART" id="SM00343">
    <property type="entry name" value="ZnF_C2HC"/>
    <property type="match status" value="2"/>
</dbReference>
<evidence type="ECO:0000259" key="6">
    <source>
        <dbReference type="PROSITE" id="PS50158"/>
    </source>
</evidence>
<dbReference type="EMBL" id="JADXDR010000099">
    <property type="protein sequence ID" value="KAI7839532.1"/>
    <property type="molecule type" value="Genomic_DNA"/>
</dbReference>
<dbReference type="Gene3D" id="1.25.10.10">
    <property type="entry name" value="Leucine-rich Repeat Variant"/>
    <property type="match status" value="1"/>
</dbReference>
<dbReference type="GO" id="GO:0008270">
    <property type="term" value="F:zinc ion binding"/>
    <property type="evidence" value="ECO:0007669"/>
    <property type="project" value="UniProtKB-KW"/>
</dbReference>
<evidence type="ECO:0000313" key="8">
    <source>
        <dbReference type="Proteomes" id="UP001205105"/>
    </source>
</evidence>
<dbReference type="InterPro" id="IPR008984">
    <property type="entry name" value="SMAD_FHA_dom_sf"/>
</dbReference>
<comment type="subcellular location">
    <subcellularLocation>
        <location evidence="1">Nucleus</location>
    </subcellularLocation>
</comment>
<dbReference type="Gene3D" id="2.30.29.30">
    <property type="entry name" value="Pleckstrin-homology domain (PH domain)/Phosphotyrosine-binding domain (PTB)"/>
    <property type="match status" value="1"/>
</dbReference>
<evidence type="ECO:0000256" key="4">
    <source>
        <dbReference type="SAM" id="MobiDB-lite"/>
    </source>
</evidence>
<dbReference type="GO" id="GO:0003676">
    <property type="term" value="F:nucleic acid binding"/>
    <property type="evidence" value="ECO:0007669"/>
    <property type="project" value="InterPro"/>
</dbReference>
<dbReference type="InterPro" id="IPR006887">
    <property type="entry name" value="P4R3-like_central_dom"/>
</dbReference>
<dbReference type="PANTHER" id="PTHR23318">
    <property type="entry name" value="ATP SYNTHASE GAMMA-RELATED"/>
    <property type="match status" value="1"/>
</dbReference>
<dbReference type="SUPFAM" id="SSF49879">
    <property type="entry name" value="SMAD/FHA domain"/>
    <property type="match status" value="1"/>
</dbReference>
<keyword evidence="3" id="KW-0862">Zinc</keyword>
<dbReference type="Pfam" id="PF00098">
    <property type="entry name" value="zf-CCHC"/>
    <property type="match status" value="2"/>
</dbReference>
<dbReference type="Pfam" id="PF22972">
    <property type="entry name" value="EVH1_PP4R3"/>
    <property type="match status" value="1"/>
</dbReference>
<keyword evidence="3" id="KW-0479">Metal-binding</keyword>
<dbReference type="InterPro" id="IPR055236">
    <property type="entry name" value="EVH1_PP4R3"/>
</dbReference>
<feature type="compositionally biased region" description="Basic and acidic residues" evidence="4">
    <location>
        <begin position="10"/>
        <end position="54"/>
    </location>
</feature>
<dbReference type="GO" id="GO:0005654">
    <property type="term" value="C:nucleoplasm"/>
    <property type="evidence" value="ECO:0007669"/>
    <property type="project" value="TreeGrafter"/>
</dbReference>
<organism evidence="7 8">
    <name type="scientific">Chlorella ohadii</name>
    <dbReference type="NCBI Taxonomy" id="2649997"/>
    <lineage>
        <taxon>Eukaryota</taxon>
        <taxon>Viridiplantae</taxon>
        <taxon>Chlorophyta</taxon>
        <taxon>core chlorophytes</taxon>
        <taxon>Trebouxiophyceae</taxon>
        <taxon>Chlorellales</taxon>
        <taxon>Chlorellaceae</taxon>
        <taxon>Chlorella clade</taxon>
        <taxon>Chlorella</taxon>
    </lineage>
</organism>
<reference evidence="7" key="1">
    <citation type="submission" date="2020-11" db="EMBL/GenBank/DDBJ databases">
        <title>Chlorella ohadii genome sequencing and assembly.</title>
        <authorList>
            <person name="Murik O."/>
            <person name="Treves H."/>
            <person name="Kedem I."/>
            <person name="Shotland Y."/>
            <person name="Kaplan A."/>
        </authorList>
    </citation>
    <scope>NUCLEOTIDE SEQUENCE</scope>
    <source>
        <strain evidence="7">1</strain>
    </source>
</reference>
<feature type="compositionally biased region" description="Acidic residues" evidence="4">
    <location>
        <begin position="1166"/>
        <end position="1175"/>
    </location>
</feature>
<dbReference type="Gene3D" id="4.10.60.10">
    <property type="entry name" value="Zinc finger, CCHC-type"/>
    <property type="match status" value="2"/>
</dbReference>
<feature type="compositionally biased region" description="Basic and acidic residues" evidence="4">
    <location>
        <begin position="1217"/>
        <end position="1227"/>
    </location>
</feature>
<dbReference type="PROSITE" id="PS50006">
    <property type="entry name" value="FHA_DOMAIN"/>
    <property type="match status" value="1"/>
</dbReference>
<dbReference type="PROSITE" id="PS50158">
    <property type="entry name" value="ZF_CCHC"/>
    <property type="match status" value="2"/>
</dbReference>
<evidence type="ECO:0008006" key="9">
    <source>
        <dbReference type="Google" id="ProtNLM"/>
    </source>
</evidence>
<evidence type="ECO:0000256" key="1">
    <source>
        <dbReference type="ARBA" id="ARBA00004123"/>
    </source>
</evidence>
<dbReference type="InterPro" id="IPR000253">
    <property type="entry name" value="FHA_dom"/>
</dbReference>
<feature type="compositionally biased region" description="Basic and acidic residues" evidence="4">
    <location>
        <begin position="98"/>
        <end position="133"/>
    </location>
</feature>
<dbReference type="Proteomes" id="UP001205105">
    <property type="component" value="Unassembled WGS sequence"/>
</dbReference>
<feature type="compositionally biased region" description="Basic residues" evidence="4">
    <location>
        <begin position="55"/>
        <end position="65"/>
    </location>
</feature>
<dbReference type="InterPro" id="IPR036875">
    <property type="entry name" value="Znf_CCHC_sf"/>
</dbReference>
<feature type="compositionally biased region" description="Basic residues" evidence="4">
    <location>
        <begin position="88"/>
        <end position="97"/>
    </location>
</feature>
<dbReference type="InterPro" id="IPR011993">
    <property type="entry name" value="PH-like_dom_sf"/>
</dbReference>
<proteinExistence type="predicted"/>
<keyword evidence="3" id="KW-0863">Zinc-finger</keyword>
<dbReference type="Pfam" id="PF04802">
    <property type="entry name" value="PP4R3"/>
    <property type="match status" value="1"/>
</dbReference>
<dbReference type="InterPro" id="IPR016024">
    <property type="entry name" value="ARM-type_fold"/>
</dbReference>
<dbReference type="SUPFAM" id="SSF57756">
    <property type="entry name" value="Retrovirus zinc finger-like domains"/>
    <property type="match status" value="1"/>
</dbReference>
<dbReference type="InterPro" id="IPR011989">
    <property type="entry name" value="ARM-like"/>
</dbReference>
<feature type="compositionally biased region" description="Basic and acidic residues" evidence="4">
    <location>
        <begin position="66"/>
        <end position="86"/>
    </location>
</feature>
<dbReference type="GO" id="GO:0072542">
    <property type="term" value="F:protein phosphatase activator activity"/>
    <property type="evidence" value="ECO:0007669"/>
    <property type="project" value="TreeGrafter"/>
</dbReference>
<feature type="compositionally biased region" description="Low complexity" evidence="4">
    <location>
        <begin position="550"/>
        <end position="571"/>
    </location>
</feature>
<evidence type="ECO:0000256" key="3">
    <source>
        <dbReference type="PROSITE-ProRule" id="PRU00047"/>
    </source>
</evidence>
<feature type="domain" description="CCHC-type" evidence="6">
    <location>
        <begin position="137"/>
        <end position="151"/>
    </location>
</feature>
<dbReference type="SMART" id="SM00240">
    <property type="entry name" value="FHA"/>
    <property type="match status" value="1"/>
</dbReference>
<feature type="region of interest" description="Disordered" evidence="4">
    <location>
        <begin position="1"/>
        <end position="136"/>
    </location>
</feature>
<dbReference type="SUPFAM" id="SSF50729">
    <property type="entry name" value="PH domain-like"/>
    <property type="match status" value="1"/>
</dbReference>
<dbReference type="Pfam" id="PF00498">
    <property type="entry name" value="FHA"/>
    <property type="match status" value="1"/>
</dbReference>
<evidence type="ECO:0000259" key="5">
    <source>
        <dbReference type="PROSITE" id="PS50006"/>
    </source>
</evidence>
<feature type="compositionally biased region" description="Acidic residues" evidence="4">
    <location>
        <begin position="1115"/>
        <end position="1134"/>
    </location>
</feature>
<evidence type="ECO:0000256" key="2">
    <source>
        <dbReference type="ARBA" id="ARBA00023242"/>
    </source>
</evidence>
<keyword evidence="8" id="KW-1185">Reference proteome</keyword>
<evidence type="ECO:0000313" key="7">
    <source>
        <dbReference type="EMBL" id="KAI7839532.1"/>
    </source>
</evidence>
<feature type="region of interest" description="Disordered" evidence="4">
    <location>
        <begin position="1106"/>
        <end position="1227"/>
    </location>
</feature>